<comment type="similarity">
    <text evidence="1">Belongs to the avfA family.</text>
</comment>
<sequence length="324" mass="34854">MPLRVAVLGSTGFTGSYLTVELLHRGHTVIGLSRDPSKIGSHARYEPCSIDIAERSFTELREVLEDKVRCEVLIVAYGPGPNGGGEDGVYMTFLETVRKAILAVKTIKNNEGSGKNKRPYLIFIGGAGSLHAPSTHEACIDTPTFLLAYRRALGTSAAQIAYMEARAGTLLPGLHAYRSARISQTNGTATAAELSTITAFDSDDESMKSAVRFIKAARAAYLFFEGDEGFEWSFVSPAALYRAGRGTGGYEVKVDEVVLVGERREGESVFEGRLTGVQAGDLARAVVDEVEGRRLVWRHWCAWGDVEGVEGSGEVVLGLGECVG</sequence>
<feature type="domain" description="NAD-dependent epimerase/dehydratase" evidence="2">
    <location>
        <begin position="5"/>
        <end position="76"/>
    </location>
</feature>
<dbReference type="GO" id="GO:0016646">
    <property type="term" value="F:oxidoreductase activity, acting on the CH-NH group of donors, NAD or NADP as acceptor"/>
    <property type="evidence" value="ECO:0007669"/>
    <property type="project" value="TreeGrafter"/>
</dbReference>
<dbReference type="AlphaFoldDB" id="A0A9W4U8M2"/>
<organism evidence="3 4">
    <name type="scientific">Periconia digitata</name>
    <dbReference type="NCBI Taxonomy" id="1303443"/>
    <lineage>
        <taxon>Eukaryota</taxon>
        <taxon>Fungi</taxon>
        <taxon>Dikarya</taxon>
        <taxon>Ascomycota</taxon>
        <taxon>Pezizomycotina</taxon>
        <taxon>Dothideomycetes</taxon>
        <taxon>Pleosporomycetidae</taxon>
        <taxon>Pleosporales</taxon>
        <taxon>Massarineae</taxon>
        <taxon>Periconiaceae</taxon>
        <taxon>Periconia</taxon>
    </lineage>
</organism>
<comment type="caution">
    <text evidence="3">The sequence shown here is derived from an EMBL/GenBank/DDBJ whole genome shotgun (WGS) entry which is preliminary data.</text>
</comment>
<proteinExistence type="inferred from homology"/>
<gene>
    <name evidence="3" type="ORF">PDIGIT_LOCUS4509</name>
</gene>
<accession>A0A9W4U8M2</accession>
<dbReference type="EMBL" id="CAOQHR010000003">
    <property type="protein sequence ID" value="CAI6331484.1"/>
    <property type="molecule type" value="Genomic_DNA"/>
</dbReference>
<dbReference type="Proteomes" id="UP001152607">
    <property type="component" value="Unassembled WGS sequence"/>
</dbReference>
<dbReference type="PANTHER" id="PTHR43355:SF2">
    <property type="entry name" value="FLAVIN REDUCTASE (NADPH)"/>
    <property type="match status" value="1"/>
</dbReference>
<dbReference type="InterPro" id="IPR001509">
    <property type="entry name" value="Epimerase_deHydtase"/>
</dbReference>
<evidence type="ECO:0000256" key="1">
    <source>
        <dbReference type="ARBA" id="ARBA00038376"/>
    </source>
</evidence>
<evidence type="ECO:0000313" key="3">
    <source>
        <dbReference type="EMBL" id="CAI6331484.1"/>
    </source>
</evidence>
<dbReference type="InterPro" id="IPR051606">
    <property type="entry name" value="Polyketide_Oxido-like"/>
</dbReference>
<reference evidence="3" key="1">
    <citation type="submission" date="2023-01" db="EMBL/GenBank/DDBJ databases">
        <authorList>
            <person name="Van Ghelder C."/>
            <person name="Rancurel C."/>
        </authorList>
    </citation>
    <scope>NUCLEOTIDE SEQUENCE</scope>
    <source>
        <strain evidence="3">CNCM I-4278</strain>
    </source>
</reference>
<dbReference type="SUPFAM" id="SSF51735">
    <property type="entry name" value="NAD(P)-binding Rossmann-fold domains"/>
    <property type="match status" value="1"/>
</dbReference>
<dbReference type="Pfam" id="PF01370">
    <property type="entry name" value="Epimerase"/>
    <property type="match status" value="1"/>
</dbReference>
<name>A0A9W4U8M2_9PLEO</name>
<dbReference type="OrthoDB" id="10250730at2759"/>
<evidence type="ECO:0000313" key="4">
    <source>
        <dbReference type="Proteomes" id="UP001152607"/>
    </source>
</evidence>
<keyword evidence="4" id="KW-1185">Reference proteome</keyword>
<dbReference type="Gene3D" id="3.40.50.720">
    <property type="entry name" value="NAD(P)-binding Rossmann-like Domain"/>
    <property type="match status" value="2"/>
</dbReference>
<evidence type="ECO:0000259" key="2">
    <source>
        <dbReference type="Pfam" id="PF01370"/>
    </source>
</evidence>
<dbReference type="InterPro" id="IPR036291">
    <property type="entry name" value="NAD(P)-bd_dom_sf"/>
</dbReference>
<protein>
    <recommendedName>
        <fullName evidence="2">NAD-dependent epimerase/dehydratase domain-containing protein</fullName>
    </recommendedName>
</protein>
<dbReference type="PANTHER" id="PTHR43355">
    <property type="entry name" value="FLAVIN REDUCTASE (NADPH)"/>
    <property type="match status" value="1"/>
</dbReference>